<dbReference type="AlphaFoldDB" id="A0ABD3N5A9"/>
<evidence type="ECO:0000313" key="2">
    <source>
        <dbReference type="EMBL" id="KAL3770819.1"/>
    </source>
</evidence>
<evidence type="ECO:0008006" key="4">
    <source>
        <dbReference type="Google" id="ProtNLM"/>
    </source>
</evidence>
<feature type="region of interest" description="Disordered" evidence="1">
    <location>
        <begin position="197"/>
        <end position="225"/>
    </location>
</feature>
<comment type="caution">
    <text evidence="2">The sequence shown here is derived from an EMBL/GenBank/DDBJ whole genome shotgun (WGS) entry which is preliminary data.</text>
</comment>
<dbReference type="EMBL" id="JALLBG020000035">
    <property type="protein sequence ID" value="KAL3770819.1"/>
    <property type="molecule type" value="Genomic_DNA"/>
</dbReference>
<sequence>MRAPSASSSLFPIDSINYSSIPRLSSFKVDTMTSGIEAMPTIAASKRLGLDDVNTVFRCLATNQPTPEKLNFKVIRIPHNSLKLSPPSFEYEDGLYLLLRSDKPDESPVPSALANKVLTDSELASLPNCPWSLSGPQCRTKRTGQQIQQRYCYPRGNSGYSNGKGAAMWTLKIDMDGKEDMNRRLLHVYYSNKRDGSDVSEKLQGVPSRQPKRKANADGKVTRKKKTKLAAVGSEMKHASAFHGAVLPSPCFSHLSIDLDGHFDFESDMLGTKGTPTPINRMSAAKGTPGTNNFSFIPVQEGHSSYGIENMMLNNPAFNSAVAKSPANFAAAKSPSNVQHHYAASNGCYYGQYAYAIYPPYPPHGVNAYYRDWLRAAPPIPPQAPPSSDQKARVEGEETGLLKVADFTQKLKDLEESLLTDIRKSSSADQVIKLHVLQSWAKGVWSKPLQPQPENATGVAKVSAVTQSNTNLQVVIEVKSPSPALGVTQVSTTHHSNTNSQVAMKSPPVALADADILTSTQPNNANTHVATTVKSPMPALGVADVTTTTQPNANMEVAIKMESPDSAHGVSDVCNIPQQSNAYPDVAIKMEAPDEDTSMITPGSIA</sequence>
<reference evidence="2 3" key="1">
    <citation type="submission" date="2024-10" db="EMBL/GenBank/DDBJ databases">
        <title>Updated reference genomes for cyclostephanoid diatoms.</title>
        <authorList>
            <person name="Roberts W.R."/>
            <person name="Alverson A.J."/>
        </authorList>
    </citation>
    <scope>NUCLEOTIDE SEQUENCE [LARGE SCALE GENOMIC DNA]</scope>
    <source>
        <strain evidence="2 3">AJA232-27</strain>
    </source>
</reference>
<organism evidence="2 3">
    <name type="scientific">Discostella pseudostelligera</name>
    <dbReference type="NCBI Taxonomy" id="259834"/>
    <lineage>
        <taxon>Eukaryota</taxon>
        <taxon>Sar</taxon>
        <taxon>Stramenopiles</taxon>
        <taxon>Ochrophyta</taxon>
        <taxon>Bacillariophyta</taxon>
        <taxon>Coscinodiscophyceae</taxon>
        <taxon>Thalassiosirophycidae</taxon>
        <taxon>Stephanodiscales</taxon>
        <taxon>Stephanodiscaceae</taxon>
        <taxon>Discostella</taxon>
    </lineage>
</organism>
<accession>A0ABD3N5A9</accession>
<gene>
    <name evidence="2" type="ORF">ACHAWU_006378</name>
</gene>
<evidence type="ECO:0000256" key="1">
    <source>
        <dbReference type="SAM" id="MobiDB-lite"/>
    </source>
</evidence>
<name>A0ABD3N5A9_9STRA</name>
<evidence type="ECO:0000313" key="3">
    <source>
        <dbReference type="Proteomes" id="UP001530293"/>
    </source>
</evidence>
<proteinExistence type="predicted"/>
<dbReference type="Proteomes" id="UP001530293">
    <property type="component" value="Unassembled WGS sequence"/>
</dbReference>
<keyword evidence="3" id="KW-1185">Reference proteome</keyword>
<protein>
    <recommendedName>
        <fullName evidence="4">Fork-head domain-containing protein</fullName>
    </recommendedName>
</protein>